<protein>
    <submittedName>
        <fullName evidence="2">CubicO group peptidase (Beta-lactamase class C family)</fullName>
    </submittedName>
</protein>
<proteinExistence type="predicted"/>
<reference evidence="2 3" key="1">
    <citation type="submission" date="2020-08" db="EMBL/GenBank/DDBJ databases">
        <title>Genomic Encyclopedia of Type Strains, Phase IV (KMG-IV): sequencing the most valuable type-strain genomes for metagenomic binning, comparative biology and taxonomic classification.</title>
        <authorList>
            <person name="Goeker M."/>
        </authorList>
    </citation>
    <scope>NUCLEOTIDE SEQUENCE [LARGE SCALE GENOMIC DNA]</scope>
    <source>
        <strain evidence="2 3">DSM 100044</strain>
    </source>
</reference>
<dbReference type="InterPro" id="IPR012338">
    <property type="entry name" value="Beta-lactam/transpept-like"/>
</dbReference>
<dbReference type="PANTHER" id="PTHR46825:SF9">
    <property type="entry name" value="BETA-LACTAMASE-RELATED DOMAIN-CONTAINING PROTEIN"/>
    <property type="match status" value="1"/>
</dbReference>
<dbReference type="AlphaFoldDB" id="A0A7W9EX45"/>
<dbReference type="Gene3D" id="3.40.710.10">
    <property type="entry name" value="DD-peptidase/beta-lactamase superfamily"/>
    <property type="match status" value="1"/>
</dbReference>
<dbReference type="InterPro" id="IPR006311">
    <property type="entry name" value="TAT_signal"/>
</dbReference>
<evidence type="ECO:0000313" key="2">
    <source>
        <dbReference type="EMBL" id="MBB5716183.1"/>
    </source>
</evidence>
<dbReference type="PANTHER" id="PTHR46825">
    <property type="entry name" value="D-ALANYL-D-ALANINE-CARBOXYPEPTIDASE/ENDOPEPTIDASE AMPH"/>
    <property type="match status" value="1"/>
</dbReference>
<dbReference type="Pfam" id="PF00144">
    <property type="entry name" value="Beta-lactamase"/>
    <property type="match status" value="1"/>
</dbReference>
<gene>
    <name evidence="2" type="ORF">FHS94_003043</name>
</gene>
<feature type="domain" description="Beta-lactamase-related" evidence="1">
    <location>
        <begin position="48"/>
        <end position="334"/>
    </location>
</feature>
<dbReference type="InterPro" id="IPR001466">
    <property type="entry name" value="Beta-lactam-related"/>
</dbReference>
<sequence>MINRRTLVAGAVAISTSAGVLARPAAEAKRRAIDAIELPPSFNGLIAFGRRGAIDHVRCVGFEDREAGRAFTPATQIKLGSASKWLTSVAVLRLVEQGRLSLDAPITTYLPSFRRETGDRVLLKHLLSNTSGIPDLLSRQIATEPELRTSTATAAAIVARFGGGDLAFTPGNGWDYAALNWAILADIIERQTGEGLPAIVHGLVFRPLGMRSAGFVQVDQPPLPHLAAAYTEAVPPVRKMAPVPPFLAASGNAASSVGDAMRAAHGIFHGPLLSANSRRELTTVRWPGEEYALGGRVHPVAGEPWAWETGKVGGYRTHIAHRLSRSETVVVFNTTDMTQSVIGGWVEAIARA</sequence>
<dbReference type="EMBL" id="JACIJK010000009">
    <property type="protein sequence ID" value="MBB5716183.1"/>
    <property type="molecule type" value="Genomic_DNA"/>
</dbReference>
<keyword evidence="3" id="KW-1185">Reference proteome</keyword>
<dbReference type="InterPro" id="IPR050491">
    <property type="entry name" value="AmpC-like"/>
</dbReference>
<evidence type="ECO:0000313" key="3">
    <source>
        <dbReference type="Proteomes" id="UP000546200"/>
    </source>
</evidence>
<dbReference type="Proteomes" id="UP000546200">
    <property type="component" value="Unassembled WGS sequence"/>
</dbReference>
<dbReference type="PROSITE" id="PS51318">
    <property type="entry name" value="TAT"/>
    <property type="match status" value="1"/>
</dbReference>
<dbReference type="RefSeq" id="WP_184059215.1">
    <property type="nucleotide sequence ID" value="NZ_JACIJK010000009.1"/>
</dbReference>
<organism evidence="2 3">
    <name type="scientific">Sphingomonas aerophila</name>
    <dbReference type="NCBI Taxonomy" id="1344948"/>
    <lineage>
        <taxon>Bacteria</taxon>
        <taxon>Pseudomonadati</taxon>
        <taxon>Pseudomonadota</taxon>
        <taxon>Alphaproteobacteria</taxon>
        <taxon>Sphingomonadales</taxon>
        <taxon>Sphingomonadaceae</taxon>
        <taxon>Sphingomonas</taxon>
    </lineage>
</organism>
<dbReference type="SUPFAM" id="SSF56601">
    <property type="entry name" value="beta-lactamase/transpeptidase-like"/>
    <property type="match status" value="1"/>
</dbReference>
<comment type="caution">
    <text evidence="2">The sequence shown here is derived from an EMBL/GenBank/DDBJ whole genome shotgun (WGS) entry which is preliminary data.</text>
</comment>
<evidence type="ECO:0000259" key="1">
    <source>
        <dbReference type="Pfam" id="PF00144"/>
    </source>
</evidence>
<accession>A0A7W9EX45</accession>
<name>A0A7W9EX45_9SPHN</name>